<organism evidence="2 3">
    <name type="scientific">Paenibacillus crassostreae</name>
    <dbReference type="NCBI Taxonomy" id="1763538"/>
    <lineage>
        <taxon>Bacteria</taxon>
        <taxon>Bacillati</taxon>
        <taxon>Bacillota</taxon>
        <taxon>Bacilli</taxon>
        <taxon>Bacillales</taxon>
        <taxon>Paenibacillaceae</taxon>
        <taxon>Paenibacillus</taxon>
    </lineage>
</organism>
<comment type="caution">
    <text evidence="2">The sequence shown here is derived from an EMBL/GenBank/DDBJ whole genome shotgun (WGS) entry which is preliminary data.</text>
</comment>
<evidence type="ECO:0000259" key="1">
    <source>
        <dbReference type="Pfam" id="PF18612"/>
    </source>
</evidence>
<evidence type="ECO:0000313" key="3">
    <source>
        <dbReference type="Proteomes" id="UP000077134"/>
    </source>
</evidence>
<name>A0A167F958_9BACL</name>
<reference evidence="2 3" key="1">
    <citation type="submission" date="2016-02" db="EMBL/GenBank/DDBJ databases">
        <title>Paenibacillus sp. LPB0068, isolated from Crassostrea gigas.</title>
        <authorList>
            <person name="Shin S.-K."/>
            <person name="Yi H."/>
        </authorList>
    </citation>
    <scope>NUCLEOTIDE SEQUENCE [LARGE SCALE GENOMIC DNA]</scope>
    <source>
        <strain evidence="2 3">LPB0068</strain>
    </source>
</reference>
<keyword evidence="3" id="KW-1185">Reference proteome</keyword>
<feature type="domain" description="Bacterial alpha amylase C-terminal" evidence="1">
    <location>
        <begin position="41"/>
        <end position="108"/>
    </location>
</feature>
<protein>
    <recommendedName>
        <fullName evidence="1">Bacterial alpha amylase C-terminal domain-containing protein</fullName>
    </recommendedName>
</protein>
<dbReference type="Pfam" id="PF18612">
    <property type="entry name" value="Bac_A_amyl_C"/>
    <property type="match status" value="1"/>
</dbReference>
<proteinExistence type="predicted"/>
<dbReference type="AlphaFoldDB" id="A0A167F958"/>
<sequence>MWSIPFMYAIIAGREPSRSWLFQALYPIKKLDIMAHSMYSLKAMDEEDIIFGTHTLAEQKLVVVFSLKGKMAEVDMGFLDGVYVNLMDHSEVTINGGKLQLNSGPVIIGILE</sequence>
<evidence type="ECO:0000313" key="2">
    <source>
        <dbReference type="EMBL" id="OAB76319.1"/>
    </source>
</evidence>
<dbReference type="KEGG" id="pcx:LPB68_00965"/>
<accession>A0A167F958</accession>
<dbReference type="Gene3D" id="2.60.40.1180">
    <property type="entry name" value="Golgi alpha-mannosidase II"/>
    <property type="match status" value="1"/>
</dbReference>
<dbReference type="STRING" id="1763538.LPB68_00965"/>
<dbReference type="InterPro" id="IPR013780">
    <property type="entry name" value="Glyco_hydro_b"/>
</dbReference>
<dbReference type="Proteomes" id="UP000077134">
    <property type="component" value="Unassembled WGS sequence"/>
</dbReference>
<gene>
    <name evidence="2" type="ORF">PNBC_02560</name>
</gene>
<dbReference type="EMBL" id="LSFN01000005">
    <property type="protein sequence ID" value="OAB76319.1"/>
    <property type="molecule type" value="Genomic_DNA"/>
</dbReference>
<dbReference type="InterPro" id="IPR041331">
    <property type="entry name" value="Bac_A_amyl_C"/>
</dbReference>